<dbReference type="GO" id="GO:0005840">
    <property type="term" value="C:ribosome"/>
    <property type="evidence" value="ECO:0007669"/>
    <property type="project" value="UniProtKB-KW"/>
</dbReference>
<sequence length="466" mass="53609">MSPQETWSTHARWLVHVMPSPRVMPSPHTRSAHAMSPHAKWSNHARWSAPARCHRPTQGGRPAQHGRPTKDGWPTRCGRPAMCYPVRCRPTRCFHPAQCHRPTRSGRTTQGGWPPYDALAPRDVIDPLKHVDMIDPHGAQSARGWPKRSAYMAHARPTRSHGQHPRGLTQSTTHGRHPRQLAHEQKSRNDTSIKSSKVRLKAPRLDRVACLSEESLRRSESPRLDRVAYLSEESLPRSEALRLDRVMYQSEESLPRAVACLCIEPVWMILLGMLYIFFRRYLSRRISCALRRSEKYLFDDYMRLSWRINHQLKARLIRSTEKNRSKLEARSILRSRLKRYLSWTGVNWSVGKGSIDFIAIDPYEARASSTKIDPYKALLDDRLSFRQLPSEDRRLKGRQPQGSTPQGSTTKGQHLRGRRPQGVDNLEGRRLKGRRSQGVDNLKGLHPKGRHLRGRRPQGVNDLKGR</sequence>
<feature type="region of interest" description="Disordered" evidence="1">
    <location>
        <begin position="51"/>
        <end position="72"/>
    </location>
</feature>
<keyword evidence="2" id="KW-0687">Ribonucleoprotein</keyword>
<feature type="compositionally biased region" description="Basic and acidic residues" evidence="1">
    <location>
        <begin position="181"/>
        <end position="191"/>
    </location>
</feature>
<dbReference type="Proteomes" id="UP000325081">
    <property type="component" value="Unassembled WGS sequence"/>
</dbReference>
<dbReference type="AlphaFoldDB" id="A0A5A7PBC3"/>
<evidence type="ECO:0000313" key="2">
    <source>
        <dbReference type="EMBL" id="GER30195.1"/>
    </source>
</evidence>
<keyword evidence="3" id="KW-1185">Reference proteome</keyword>
<feature type="compositionally biased region" description="Basic residues" evidence="1">
    <location>
        <begin position="445"/>
        <end position="456"/>
    </location>
</feature>
<comment type="caution">
    <text evidence="2">The sequence shown here is derived from an EMBL/GenBank/DDBJ whole genome shotgun (WGS) entry which is preliminary data.</text>
</comment>
<evidence type="ECO:0000256" key="1">
    <source>
        <dbReference type="SAM" id="MobiDB-lite"/>
    </source>
</evidence>
<reference evidence="3" key="1">
    <citation type="journal article" date="2019" name="Curr. Biol.">
        <title>Genome Sequence of Striga asiatica Provides Insight into the Evolution of Plant Parasitism.</title>
        <authorList>
            <person name="Yoshida S."/>
            <person name="Kim S."/>
            <person name="Wafula E.K."/>
            <person name="Tanskanen J."/>
            <person name="Kim Y.M."/>
            <person name="Honaas L."/>
            <person name="Yang Z."/>
            <person name="Spallek T."/>
            <person name="Conn C.E."/>
            <person name="Ichihashi Y."/>
            <person name="Cheong K."/>
            <person name="Cui S."/>
            <person name="Der J.P."/>
            <person name="Gundlach H."/>
            <person name="Jiao Y."/>
            <person name="Hori C."/>
            <person name="Ishida J.K."/>
            <person name="Kasahara H."/>
            <person name="Kiba T."/>
            <person name="Kim M.S."/>
            <person name="Koo N."/>
            <person name="Laohavisit A."/>
            <person name="Lee Y.H."/>
            <person name="Lumba S."/>
            <person name="McCourt P."/>
            <person name="Mortimer J.C."/>
            <person name="Mutuku J.M."/>
            <person name="Nomura T."/>
            <person name="Sasaki-Sekimoto Y."/>
            <person name="Seto Y."/>
            <person name="Wang Y."/>
            <person name="Wakatake T."/>
            <person name="Sakakibara H."/>
            <person name="Demura T."/>
            <person name="Yamaguchi S."/>
            <person name="Yoneyama K."/>
            <person name="Manabe R.I."/>
            <person name="Nelson D.C."/>
            <person name="Schulman A.H."/>
            <person name="Timko M.P."/>
            <person name="dePamphilis C.W."/>
            <person name="Choi D."/>
            <person name="Shirasu K."/>
        </authorList>
    </citation>
    <scope>NUCLEOTIDE SEQUENCE [LARGE SCALE GENOMIC DNA]</scope>
    <source>
        <strain evidence="3">cv. UVA1</strain>
    </source>
</reference>
<protein>
    <submittedName>
        <fullName evidence="2">30S ribosomal protein S4</fullName>
    </submittedName>
</protein>
<evidence type="ECO:0000313" key="3">
    <source>
        <dbReference type="Proteomes" id="UP000325081"/>
    </source>
</evidence>
<accession>A0A5A7PBC3</accession>
<gene>
    <name evidence="2" type="ORF">STAS_06122</name>
</gene>
<feature type="region of interest" description="Disordered" evidence="1">
    <location>
        <begin position="390"/>
        <end position="466"/>
    </location>
</feature>
<keyword evidence="2" id="KW-0689">Ribosomal protein</keyword>
<feature type="compositionally biased region" description="Polar residues" evidence="1">
    <location>
        <begin position="400"/>
        <end position="412"/>
    </location>
</feature>
<dbReference type="EMBL" id="BKCP01004317">
    <property type="protein sequence ID" value="GER30195.1"/>
    <property type="molecule type" value="Genomic_DNA"/>
</dbReference>
<feature type="region of interest" description="Disordered" evidence="1">
    <location>
        <begin position="154"/>
        <end position="198"/>
    </location>
</feature>
<organism evidence="2 3">
    <name type="scientific">Striga asiatica</name>
    <name type="common">Asiatic witchweed</name>
    <name type="synonym">Buchnera asiatica</name>
    <dbReference type="NCBI Taxonomy" id="4170"/>
    <lineage>
        <taxon>Eukaryota</taxon>
        <taxon>Viridiplantae</taxon>
        <taxon>Streptophyta</taxon>
        <taxon>Embryophyta</taxon>
        <taxon>Tracheophyta</taxon>
        <taxon>Spermatophyta</taxon>
        <taxon>Magnoliopsida</taxon>
        <taxon>eudicotyledons</taxon>
        <taxon>Gunneridae</taxon>
        <taxon>Pentapetalae</taxon>
        <taxon>asterids</taxon>
        <taxon>lamiids</taxon>
        <taxon>Lamiales</taxon>
        <taxon>Orobanchaceae</taxon>
        <taxon>Buchnereae</taxon>
        <taxon>Striga</taxon>
    </lineage>
</organism>
<proteinExistence type="predicted"/>
<name>A0A5A7PBC3_STRAF</name>